<feature type="compositionally biased region" description="Polar residues" evidence="6">
    <location>
        <begin position="1146"/>
        <end position="1159"/>
    </location>
</feature>
<evidence type="ECO:0000256" key="2">
    <source>
        <dbReference type="ARBA" id="ARBA00022771"/>
    </source>
</evidence>
<dbReference type="Gene3D" id="3.30.40.10">
    <property type="entry name" value="Zinc/RING finger domain, C3HC4 (zinc finger)"/>
    <property type="match status" value="1"/>
</dbReference>
<feature type="compositionally biased region" description="Basic residues" evidence="6">
    <location>
        <begin position="3449"/>
        <end position="3463"/>
    </location>
</feature>
<feature type="compositionally biased region" description="Basic and acidic residues" evidence="6">
    <location>
        <begin position="2519"/>
        <end position="2534"/>
    </location>
</feature>
<dbReference type="GO" id="GO:0045892">
    <property type="term" value="P:negative regulation of DNA-templated transcription"/>
    <property type="evidence" value="ECO:0007669"/>
    <property type="project" value="TreeGrafter"/>
</dbReference>
<evidence type="ECO:0000256" key="6">
    <source>
        <dbReference type="SAM" id="MobiDB-lite"/>
    </source>
</evidence>
<organism evidence="8 9">
    <name type="scientific">Microctonus aethiopoides</name>
    <dbReference type="NCBI Taxonomy" id="144406"/>
    <lineage>
        <taxon>Eukaryota</taxon>
        <taxon>Metazoa</taxon>
        <taxon>Ecdysozoa</taxon>
        <taxon>Arthropoda</taxon>
        <taxon>Hexapoda</taxon>
        <taxon>Insecta</taxon>
        <taxon>Pterygota</taxon>
        <taxon>Neoptera</taxon>
        <taxon>Endopterygota</taxon>
        <taxon>Hymenoptera</taxon>
        <taxon>Apocrita</taxon>
        <taxon>Ichneumonoidea</taxon>
        <taxon>Braconidae</taxon>
        <taxon>Euphorinae</taxon>
        <taxon>Microctonus</taxon>
    </lineage>
</organism>
<feature type="compositionally biased region" description="Basic and acidic residues" evidence="6">
    <location>
        <begin position="3424"/>
        <end position="3448"/>
    </location>
</feature>
<evidence type="ECO:0000256" key="5">
    <source>
        <dbReference type="SAM" id="Coils"/>
    </source>
</evidence>
<feature type="domain" description="PHD-type" evidence="7">
    <location>
        <begin position="2826"/>
        <end position="2876"/>
    </location>
</feature>
<feature type="compositionally biased region" description="Polar residues" evidence="6">
    <location>
        <begin position="2236"/>
        <end position="2246"/>
    </location>
</feature>
<name>A0AA39F774_9HYME</name>
<feature type="region of interest" description="Disordered" evidence="6">
    <location>
        <begin position="1032"/>
        <end position="1054"/>
    </location>
</feature>
<evidence type="ECO:0000259" key="7">
    <source>
        <dbReference type="PROSITE" id="PS50016"/>
    </source>
</evidence>
<feature type="region of interest" description="Disordered" evidence="6">
    <location>
        <begin position="2920"/>
        <end position="2986"/>
    </location>
</feature>
<feature type="region of interest" description="Disordered" evidence="6">
    <location>
        <begin position="2467"/>
        <end position="2641"/>
    </location>
</feature>
<dbReference type="PANTHER" id="PTHR14296">
    <property type="entry name" value="REMODELING AND SPACING FACTOR 1"/>
    <property type="match status" value="1"/>
</dbReference>
<dbReference type="Pfam" id="PF00628">
    <property type="entry name" value="PHD"/>
    <property type="match status" value="1"/>
</dbReference>
<feature type="compositionally biased region" description="Basic and acidic residues" evidence="6">
    <location>
        <begin position="3604"/>
        <end position="3618"/>
    </location>
</feature>
<feature type="region of interest" description="Disordered" evidence="6">
    <location>
        <begin position="1561"/>
        <end position="1580"/>
    </location>
</feature>
<feature type="region of interest" description="Disordered" evidence="6">
    <location>
        <begin position="798"/>
        <end position="862"/>
    </location>
</feature>
<feature type="compositionally biased region" description="Basic and acidic residues" evidence="6">
    <location>
        <begin position="3297"/>
        <end position="3327"/>
    </location>
</feature>
<feature type="coiled-coil region" evidence="5">
    <location>
        <begin position="2427"/>
        <end position="2454"/>
    </location>
</feature>
<dbReference type="EMBL" id="JAQQBS010001422">
    <property type="protein sequence ID" value="KAK0164173.1"/>
    <property type="molecule type" value="Genomic_DNA"/>
</dbReference>
<feature type="region of interest" description="Disordered" evidence="6">
    <location>
        <begin position="3735"/>
        <end position="3792"/>
    </location>
</feature>
<feature type="compositionally biased region" description="Basic residues" evidence="6">
    <location>
        <begin position="3215"/>
        <end position="3229"/>
    </location>
</feature>
<dbReference type="InterPro" id="IPR013083">
    <property type="entry name" value="Znf_RING/FYVE/PHD"/>
</dbReference>
<keyword evidence="2 4" id="KW-0863">Zinc-finger</keyword>
<evidence type="ECO:0000256" key="3">
    <source>
        <dbReference type="ARBA" id="ARBA00022833"/>
    </source>
</evidence>
<feature type="compositionally biased region" description="Low complexity" evidence="6">
    <location>
        <begin position="946"/>
        <end position="963"/>
    </location>
</feature>
<evidence type="ECO:0000313" key="9">
    <source>
        <dbReference type="Proteomes" id="UP001168990"/>
    </source>
</evidence>
<feature type="compositionally biased region" description="Basic and acidic residues" evidence="6">
    <location>
        <begin position="1509"/>
        <end position="1524"/>
    </location>
</feature>
<keyword evidence="1" id="KW-0479">Metal-binding</keyword>
<feature type="compositionally biased region" description="Low complexity" evidence="6">
    <location>
        <begin position="3774"/>
        <end position="3783"/>
    </location>
</feature>
<dbReference type="SMART" id="SM00249">
    <property type="entry name" value="PHD"/>
    <property type="match status" value="1"/>
</dbReference>
<gene>
    <name evidence="8" type="ORF">PV328_002832</name>
</gene>
<feature type="region of interest" description="Disordered" evidence="6">
    <location>
        <begin position="1385"/>
        <end position="1528"/>
    </location>
</feature>
<feature type="region of interest" description="Disordered" evidence="6">
    <location>
        <begin position="1191"/>
        <end position="1257"/>
    </location>
</feature>
<feature type="compositionally biased region" description="Basic residues" evidence="6">
    <location>
        <begin position="3141"/>
        <end position="3159"/>
    </location>
</feature>
<proteinExistence type="predicted"/>
<feature type="region of interest" description="Disordered" evidence="6">
    <location>
        <begin position="3582"/>
        <end position="3632"/>
    </location>
</feature>
<feature type="region of interest" description="Disordered" evidence="6">
    <location>
        <begin position="269"/>
        <end position="342"/>
    </location>
</feature>
<keyword evidence="3" id="KW-0862">Zinc</keyword>
<feature type="region of interest" description="Disordered" evidence="6">
    <location>
        <begin position="3018"/>
        <end position="3329"/>
    </location>
</feature>
<dbReference type="InterPro" id="IPR019787">
    <property type="entry name" value="Znf_PHD-finger"/>
</dbReference>
<feature type="compositionally biased region" description="Polar residues" evidence="6">
    <location>
        <begin position="3965"/>
        <end position="3978"/>
    </location>
</feature>
<feature type="compositionally biased region" description="Polar residues" evidence="6">
    <location>
        <begin position="1201"/>
        <end position="1220"/>
    </location>
</feature>
<feature type="compositionally biased region" description="Acidic residues" evidence="6">
    <location>
        <begin position="3235"/>
        <end position="3248"/>
    </location>
</feature>
<feature type="region of interest" description="Disordered" evidence="6">
    <location>
        <begin position="3677"/>
        <end position="3699"/>
    </location>
</feature>
<dbReference type="InterPro" id="IPR001965">
    <property type="entry name" value="Znf_PHD"/>
</dbReference>
<dbReference type="GO" id="GO:0042393">
    <property type="term" value="F:histone binding"/>
    <property type="evidence" value="ECO:0007669"/>
    <property type="project" value="TreeGrafter"/>
</dbReference>
<dbReference type="PROSITE" id="PS50016">
    <property type="entry name" value="ZF_PHD_2"/>
    <property type="match status" value="1"/>
</dbReference>
<reference evidence="8" key="1">
    <citation type="journal article" date="2023" name="bioRxiv">
        <title>Scaffold-level genome assemblies of two parasitoid biocontrol wasps reveal the parthenogenesis mechanism and an associated novel virus.</title>
        <authorList>
            <person name="Inwood S."/>
            <person name="Skelly J."/>
            <person name="Guhlin J."/>
            <person name="Harrop T."/>
            <person name="Goldson S."/>
            <person name="Dearden P."/>
        </authorList>
    </citation>
    <scope>NUCLEOTIDE SEQUENCE</scope>
    <source>
        <strain evidence="8">Irish</strain>
        <tissue evidence="8">Whole body</tissue>
    </source>
</reference>
<dbReference type="InterPro" id="IPR019786">
    <property type="entry name" value="Zinc_finger_PHD-type_CS"/>
</dbReference>
<feature type="compositionally biased region" description="Polar residues" evidence="6">
    <location>
        <begin position="1385"/>
        <end position="1396"/>
    </location>
</feature>
<feature type="compositionally biased region" description="Low complexity" evidence="6">
    <location>
        <begin position="3743"/>
        <end position="3754"/>
    </location>
</feature>
<dbReference type="Proteomes" id="UP001168990">
    <property type="component" value="Unassembled WGS sequence"/>
</dbReference>
<feature type="region of interest" description="Disordered" evidence="6">
    <location>
        <begin position="2108"/>
        <end position="2133"/>
    </location>
</feature>
<feature type="compositionally biased region" description="Basic and acidic residues" evidence="6">
    <location>
        <begin position="2487"/>
        <end position="2501"/>
    </location>
</feature>
<feature type="compositionally biased region" description="Basic and acidic residues" evidence="6">
    <location>
        <begin position="3369"/>
        <end position="3381"/>
    </location>
</feature>
<feature type="compositionally biased region" description="Basic residues" evidence="6">
    <location>
        <begin position="2580"/>
        <end position="2604"/>
    </location>
</feature>
<feature type="compositionally biased region" description="Basic and acidic residues" evidence="6">
    <location>
        <begin position="2787"/>
        <end position="2818"/>
    </location>
</feature>
<feature type="compositionally biased region" description="Pro residues" evidence="6">
    <location>
        <begin position="4035"/>
        <end position="4063"/>
    </location>
</feature>
<evidence type="ECO:0000313" key="8">
    <source>
        <dbReference type="EMBL" id="KAK0164173.1"/>
    </source>
</evidence>
<feature type="compositionally biased region" description="Acidic residues" evidence="6">
    <location>
        <begin position="2764"/>
        <end position="2782"/>
    </location>
</feature>
<dbReference type="GO" id="GO:0008270">
    <property type="term" value="F:zinc ion binding"/>
    <property type="evidence" value="ECO:0007669"/>
    <property type="project" value="UniProtKB-KW"/>
</dbReference>
<feature type="region of interest" description="Disordered" evidence="6">
    <location>
        <begin position="3846"/>
        <end position="4108"/>
    </location>
</feature>
<dbReference type="InterPro" id="IPR028938">
    <property type="entry name" value="Rsf1-like"/>
</dbReference>
<feature type="compositionally biased region" description="Basic residues" evidence="6">
    <location>
        <begin position="3688"/>
        <end position="3699"/>
    </location>
</feature>
<feature type="region of interest" description="Disordered" evidence="6">
    <location>
        <begin position="2226"/>
        <end position="2246"/>
    </location>
</feature>
<feature type="compositionally biased region" description="Low complexity" evidence="6">
    <location>
        <begin position="2956"/>
        <end position="2975"/>
    </location>
</feature>
<reference evidence="8" key="2">
    <citation type="submission" date="2023-03" db="EMBL/GenBank/DDBJ databases">
        <authorList>
            <person name="Inwood S.N."/>
            <person name="Skelly J.G."/>
            <person name="Guhlin J."/>
            <person name="Harrop T.W.R."/>
            <person name="Goldson S.G."/>
            <person name="Dearden P.K."/>
        </authorList>
    </citation>
    <scope>NUCLEOTIDE SEQUENCE</scope>
    <source>
        <strain evidence="8">Irish</strain>
        <tissue evidence="8">Whole body</tissue>
    </source>
</reference>
<dbReference type="PROSITE" id="PS01359">
    <property type="entry name" value="ZF_PHD_1"/>
    <property type="match status" value="1"/>
</dbReference>
<feature type="compositionally biased region" description="Basic residues" evidence="6">
    <location>
        <begin position="3087"/>
        <end position="3096"/>
    </location>
</feature>
<sequence length="4108" mass="453829">MASDNEASCVSDPNFAVICSFLECFGKSCGIDYPDIGTLQKMLENTQEVPQPLVDLHIKLLRKTRKSVSTEKWERALVKFCHTYSNQDGWELERFGYKKARIGVKLRLLKVLLESQFDLNQKFKNEVNKLAAKELRVEPLGRDKTGLTYWFQLDEGCNIRVYREDLDEESWELVATDREGVVKLINTLSDGEIGPIPINEDSNSLEISEKPIIDTGQVSTSSTSVEEDGGVCVQENGVASDSKNQIQLNNKNINNDDVQKPASKKIINKIANESDNSDEDSEDDEEEEEVEDAEDEEELSNDDEEEEEEEEEEAIKQDTEEENDDEDEEESQDTEGDHDETVAQTTTIVSAAVISKVPVTQLKKPIKYDDYSKPKTMTHESINVGKDIAKTSVIKPIIAESVPIKSIETPVITTSPLKLVNIAELKHTTNDRKSDMTVTQPISIIKSTSNDDSMNMIMKKHEKIPTKNCLPFTDPMVGHSKIPIKPIDQLAANLVRMQSEKLEKPSASKLLEKIAENLARSNSAHGSSVINGDDKFLSTDFSARNQPDKLNLIGNARNSRGIDLSTSPRGWESANDYNNRPMDFSGIDLSSRKTTTITKPTDLPSPGYRPQEFQYREMDLSTRKITKTELPNLPYDSRMSMLRNHTMVTDLSKRQMPFVNYDMPSVGIAAAAAAAAAAYRGGARIPGKEEHRLPNYTILSDPSKLASMRSGAVKRTLDSVDVPQQEMIKRLRAELMPMTSAIDKKSTLVGGMRRNDVGPAIEEPLMMVHGEGSGSDCDAGNPEVGEAIEESVIYFYGEGNGHDCETGNPGDESSTDNNKDSNESKDESCSELSAALTQTKVTDDNSSDNDNNIKSETSNVDTVKSEQINNDCTENITTMIMTTATMTSATTVNCQSSIATTSEPAKIKFKPSLGVQVIAKTSTDPSIKRISRWDVGGPETKRECDSSIISNDENISSESSANDIRCHNEEDTNKSTVNFPLAEFKLETDAITSTTNQSLSQSSTASLLLPEDNKVSINSKFQCDSSLVEPMEIESTRREKESESGEMVKVETSQCDETDDAPRFFFGPNCVSYTPTTLNKGNIEQVATSSTTLHSVKLDTVEAVCTSDNNNSVKNVDEPVDVSESVLAEADDGISDRINSDDDNNPIESSELPSESMNVTIDDQLCVSKNEEQVTSDLKFKTVKEKSKEEDISESKKFEFQPTTSFATDVPESSTASSTYPKDERGEDESTKAPVTHDNESHDDTVTNSECEEIEKSNLKITEDTTVVVESTSLANEICSTSAIDDDDDFEDNSAEKNEEKIIDSSNVEGELKIESMECSSVDEEKDSLQAEMDGVASQSNVLVIKDIEDVAVDSSNVTQEQKVESSIEDIHLPIEINEIPIMDQSATENNQSCDTTALDPISIQDSSAEMVPLSNVDSTISKSPEKMEILDQEDSENDESQKAVDSTDIFPKDLSDNPSNSADQDSNEPMIIDEKTSDSSKSIENSNIKTTEKSYDSVSEIPDSNALDTKKEEESTSEVRNENIDPSSVIIASSDVYEQNSKAATVEKFDVMVKEVCDEKKEVTSIENISESPEKEPESIPTIIKKLDEAAEVSTSLEATSTFSEISSKPSLISQTSLVANYDSNESNDTCSGDIFDAENAMEIDSQDFDEDIISANEETSQMPIEFPAKITDTKLTLTTNTESTADIDAITQPIIAENTPVVDKIIESTFVENIPAKTMIEATSAEDVPTETKIEATPAKDIPAVDATIESTSVVNISVDTKIESTPIENIPAPAIIESTPVQNILADTIEPAHAENIPVIDTVNESTSVEDIPADAKIEASSTTNILADTKIESAHGENILADTRIEPEHIKNLSADAKTGPSEITENIPIINKKTEPTTSSEIISIVDSEIEPSASTETISIIDTKIEPTNTENVPIVEVKIDEQIAHSEIKCEIDNNISEKVEQMEENLITDSAKDLVVEEDKSIADVVEPIKNLSVDESKMEESIQEQQHDENKIEVTAEGKNQNMNNLTVEPAIEIIQEKSSESSETVMNNLDVKEPAEIKNETKIPPDNNLKNQEQAKILPENNEINMEEAKQLTVNIPQKMTKPEKINRINLENLPEDIPAFSSDYSGSCSPAYSDEDDDEEPPIVQVSKRPKTDIDELNQNIFDKPTCIKELSRDKPTLNETEYKGDYTVIAPSSIISTMTKSNNDYVDKLQINKKLESTILDNTSHVPFIKETIETKEEKSESENLPSISMKESSNNFKPSINANIVMNATDSEQKDSAETSINIQAAVKKEASSKRLDHAMDSDNFHSFTSKPINVDYVKNEPQTLPNDIKSTFNEKSNEIIDNTLLNSSIGNITTLTPTILHPEKKEVDVKCDEIHQVSSNNLLEMKQSNSDEPEDNIVITDLSNAKPVADLDESDDSMGVDNECMFEPTENNIDSLLNVNDNLSDEKMDLENTEEKLGVRIKSMNEIQYEGWKLDSTEPMTPLPKVSRKRRNSAHESNSEDGTVRQEDDLEGMTGSKRIKLRGKRTPDLSLRKSVEDNRVEGASSEDETPSVVETIPSTLLNPPAVKTEEITTEVAEATTDNQFKPKSKGKGRRRRGFRSKRRASRHKKSGGTSSVTETPILSADGTAIDDASESTPTARKKRKKRKMVLGLEIGIDIALPDSQSGTALDETPVRQSRRIAQIKIKEEADRRRIEEEALGEMKEKKERDTADKKKRKKIKGESDDDPPVKCDIRDDREVKLKKKRKKKKKEKKFNEAKPWQSSSGSTSENENENDEDLDDEDDIESEESLLFKSDHEFSPESDLEKDAETEPMRRARTARKSENDIEEAEDEYACQKCGKADHPEWILLCDTCDKGWHCSCLRPALMLIPEGDWFCPPCQHNLLVNKLRDSLKTYDLLAKRHENEILRKKRLAFVGISLDNVLQKNDAHRQHKSRLSSRDDDDDDDDDDSDEDNDGDDDAASDGGSSSSSESSGSGSSESESSSDESEPVYQLRERRCANTYKFNEYDDMINAAIQDEVEAVQGAGNQGRGKDISTIVNAEKEEAQVEVFEKQMEEENDEEKQSDKDSDKELSKDAEFSDNEDQHKSLSSKKLLSRKKHRKLNSLDISSEDDPDSDEDFKGSSSDEEEDYDDQLLSSDDSSFTESRRRGKKNSRPVRRSTRAARRTRYDEDFINDDSDDSDRPKRKKSKSTWDESESEESDNSWRSRKKRSRPSAVPRFRTSVKNKSKKKKKRKRIIEPENQSDNDNEEEEANVELEKKTEEVDETPPEPPAQIVEPIKESDPVIKQPSPLPAVSQEDPVEDETTKIVLDEEVIIKEEENHEIPPVEEPKPEFTVDYPIPAPIIIDEMAEQMKERTPKIKKTPTIRRKIIYGGLPDDRPPQDEEPLGRRTRGRKINYQVDTIMSDSEEELKKALRKTEESEDEFLVNEGETFHEDAEKDSDSGDIYSPKKDTPKGRYKSPKNRRMKKSPGGKSMTDNGEPKQRKKPGPKPGSKNKPRQPKHMMSSLEGGVIGDVAEGSLASLGTGELAELDDEQLEQMMMEDEEYGRRQLELAAIEIAKNKKKEEREAKKLEKARLKALEILAAEQQRDSNALEGTDSEVPKKKKRGRRSKAEILADQMRRDGAPHLGSGSLTPSPNIPNIIPPTLSIVNPVLSTMPVMMMPTDAAERPPMEGQMPLIPGPDGHLFNPDGTPAKPKRRGRGKGKKTLALEAARAAEAAAKAAAEAGGLGLTSADVNLELKPDDIPNVLPTPGSSTSGSAPSTPPAIAVTSQGLPPPPPSQSSNPQSVYPQLPPSQQSSVITRMLQSQPVSTAPQSFTAAAAAMGQKYFGLPNTAGPMMGGPRSAYDMVASRGRIPSPYSSRQPGQPPPMPPHFAAVRSGTPPMRMRVPGPTQLYHTPHHPMDPSPSGGGPISISSRDRASPLGPGPAMIPPAAGSPLAKGGPTPPPYVRGGPPLSRFTDNPQLGARHQLPPFTSASPANHSLQQPSPPPNRPPGNFSPYHPQPPPNYHYGAYPPPTPMPTADDAAAYQGSPYSAEHFPTPTENPPPIQPPTPQSSQPQVPPPPPPPPPQQQQHPPSHPAEPVHGPAKQYDEEGTGEFGGLVSYFSSQREDDLDS</sequence>
<dbReference type="InterPro" id="IPR011011">
    <property type="entry name" value="Znf_FYVE_PHD"/>
</dbReference>
<feature type="compositionally biased region" description="Basic and acidic residues" evidence="6">
    <location>
        <begin position="2682"/>
        <end position="2706"/>
    </location>
</feature>
<keyword evidence="5" id="KW-0175">Coiled coil</keyword>
<evidence type="ECO:0000256" key="4">
    <source>
        <dbReference type="PROSITE-ProRule" id="PRU00146"/>
    </source>
</evidence>
<feature type="region of interest" description="Disordered" evidence="6">
    <location>
        <begin position="2682"/>
        <end position="2820"/>
    </location>
</feature>
<feature type="compositionally biased region" description="Basic and acidic residues" evidence="6">
    <location>
        <begin position="1221"/>
        <end position="1245"/>
    </location>
</feature>
<feature type="region of interest" description="Disordered" evidence="6">
    <location>
        <begin position="1129"/>
        <end position="1159"/>
    </location>
</feature>
<feature type="compositionally biased region" description="Acidic residues" evidence="6">
    <location>
        <begin position="275"/>
        <end position="338"/>
    </location>
</feature>
<feature type="compositionally biased region" description="Acidic residues" evidence="6">
    <location>
        <begin position="3102"/>
        <end position="3111"/>
    </location>
</feature>
<dbReference type="GO" id="GO:0031213">
    <property type="term" value="C:RSF complex"/>
    <property type="evidence" value="ECO:0007669"/>
    <property type="project" value="InterPro"/>
</dbReference>
<feature type="compositionally biased region" description="Basic residues" evidence="6">
    <location>
        <begin position="3476"/>
        <end position="3494"/>
    </location>
</feature>
<feature type="compositionally biased region" description="Polar residues" evidence="6">
    <location>
        <begin position="2605"/>
        <end position="2614"/>
    </location>
</feature>
<evidence type="ECO:0000256" key="1">
    <source>
        <dbReference type="ARBA" id="ARBA00022723"/>
    </source>
</evidence>
<protein>
    <recommendedName>
        <fullName evidence="7">PHD-type domain-containing protein</fullName>
    </recommendedName>
</protein>
<feature type="compositionally biased region" description="Basic and acidic residues" evidence="6">
    <location>
        <begin position="1034"/>
        <end position="1049"/>
    </location>
</feature>
<feature type="compositionally biased region" description="Basic and acidic residues" evidence="6">
    <location>
        <begin position="3034"/>
        <end position="3080"/>
    </location>
</feature>
<feature type="compositionally biased region" description="Pro residues" evidence="6">
    <location>
        <begin position="3994"/>
        <end position="4012"/>
    </location>
</feature>
<feature type="compositionally biased region" description="Basic residues" evidence="6">
    <location>
        <begin position="2734"/>
        <end position="2746"/>
    </location>
</feature>
<feature type="compositionally biased region" description="Basic and acidic residues" evidence="6">
    <location>
        <begin position="817"/>
        <end position="828"/>
    </location>
</feature>
<dbReference type="SUPFAM" id="SSF57903">
    <property type="entry name" value="FYVE/PHD zinc finger"/>
    <property type="match status" value="1"/>
</dbReference>
<feature type="compositionally biased region" description="Basic and acidic residues" evidence="6">
    <location>
        <begin position="3403"/>
        <end position="3412"/>
    </location>
</feature>
<comment type="caution">
    <text evidence="8">The sequence shown here is derived from an EMBL/GenBank/DDBJ whole genome shotgun (WGS) entry which is preliminary data.</text>
</comment>
<dbReference type="CDD" id="cd15543">
    <property type="entry name" value="PHD_RSF1"/>
    <property type="match status" value="1"/>
</dbReference>
<feature type="region of interest" description="Disordered" evidence="6">
    <location>
        <begin position="3364"/>
        <end position="3506"/>
    </location>
</feature>
<feature type="compositionally biased region" description="Polar residues" evidence="6">
    <location>
        <begin position="1480"/>
        <end position="1490"/>
    </location>
</feature>
<keyword evidence="9" id="KW-1185">Reference proteome</keyword>
<dbReference type="PANTHER" id="PTHR14296:SF16">
    <property type="entry name" value="REMODELING AND SPACING FACTOR 1"/>
    <property type="match status" value="1"/>
</dbReference>
<feature type="compositionally biased region" description="Acidic residues" evidence="6">
    <location>
        <begin position="2934"/>
        <end position="2955"/>
    </location>
</feature>
<feature type="compositionally biased region" description="Basic and acidic residues" evidence="6">
    <location>
        <begin position="2721"/>
        <end position="2733"/>
    </location>
</feature>
<feature type="region of interest" description="Disordered" evidence="6">
    <location>
        <begin position="937"/>
        <end position="969"/>
    </location>
</feature>
<accession>A0AA39F774</accession>